<protein>
    <submittedName>
        <fullName evidence="1">Uncharacterized protein</fullName>
    </submittedName>
</protein>
<evidence type="ECO:0000313" key="1">
    <source>
        <dbReference type="EMBL" id="GAI39693.1"/>
    </source>
</evidence>
<accession>X1N7X2</accession>
<sequence length="36" mass="3926">DHEAKLPFRTVDGGMHPSFFDLIGEGLAPACLLEIE</sequence>
<dbReference type="EMBL" id="BARV01032939">
    <property type="protein sequence ID" value="GAI39693.1"/>
    <property type="molecule type" value="Genomic_DNA"/>
</dbReference>
<dbReference type="AlphaFoldDB" id="X1N7X2"/>
<comment type="caution">
    <text evidence="1">The sequence shown here is derived from an EMBL/GenBank/DDBJ whole genome shotgun (WGS) entry which is preliminary data.</text>
</comment>
<name>X1N7X2_9ZZZZ</name>
<reference evidence="1" key="1">
    <citation type="journal article" date="2014" name="Front. Microbiol.">
        <title>High frequency of phylogenetically diverse reductive dehalogenase-homologous genes in deep subseafloor sedimentary metagenomes.</title>
        <authorList>
            <person name="Kawai M."/>
            <person name="Futagami T."/>
            <person name="Toyoda A."/>
            <person name="Takaki Y."/>
            <person name="Nishi S."/>
            <person name="Hori S."/>
            <person name="Arai W."/>
            <person name="Tsubouchi T."/>
            <person name="Morono Y."/>
            <person name="Uchiyama I."/>
            <person name="Ito T."/>
            <person name="Fujiyama A."/>
            <person name="Inagaki F."/>
            <person name="Takami H."/>
        </authorList>
    </citation>
    <scope>NUCLEOTIDE SEQUENCE</scope>
    <source>
        <strain evidence="1">Expedition CK06-06</strain>
    </source>
</reference>
<feature type="non-terminal residue" evidence="1">
    <location>
        <position position="1"/>
    </location>
</feature>
<proteinExistence type="predicted"/>
<organism evidence="1">
    <name type="scientific">marine sediment metagenome</name>
    <dbReference type="NCBI Taxonomy" id="412755"/>
    <lineage>
        <taxon>unclassified sequences</taxon>
        <taxon>metagenomes</taxon>
        <taxon>ecological metagenomes</taxon>
    </lineage>
</organism>
<gene>
    <name evidence="1" type="ORF">S06H3_51855</name>
</gene>